<gene>
    <name evidence="2" type="ORF">JGU71_20735</name>
</gene>
<accession>A0A934NUB8</accession>
<dbReference type="SUPFAM" id="SSF55469">
    <property type="entry name" value="FMN-dependent nitroreductase-like"/>
    <property type="match status" value="1"/>
</dbReference>
<dbReference type="AlphaFoldDB" id="A0A934NUB8"/>
<evidence type="ECO:0000313" key="2">
    <source>
        <dbReference type="EMBL" id="MBJ8341315.1"/>
    </source>
</evidence>
<dbReference type="Proteomes" id="UP000655868">
    <property type="component" value="Unassembled WGS sequence"/>
</dbReference>
<keyword evidence="3" id="KW-1185">Reference proteome</keyword>
<dbReference type="PANTHER" id="PTHR23026">
    <property type="entry name" value="NADPH NITROREDUCTASE"/>
    <property type="match status" value="1"/>
</dbReference>
<organism evidence="2 3">
    <name type="scientific">Antrihabitans stalagmiti</name>
    <dbReference type="NCBI Taxonomy" id="2799499"/>
    <lineage>
        <taxon>Bacteria</taxon>
        <taxon>Bacillati</taxon>
        <taxon>Actinomycetota</taxon>
        <taxon>Actinomycetes</taxon>
        <taxon>Mycobacteriales</taxon>
        <taxon>Nocardiaceae</taxon>
        <taxon>Antrihabitans</taxon>
    </lineage>
</organism>
<name>A0A934NUB8_9NOCA</name>
<dbReference type="NCBIfam" id="NF047509">
    <property type="entry name" value="Rv3131_FMN_oxido"/>
    <property type="match status" value="1"/>
</dbReference>
<dbReference type="Gene3D" id="3.40.109.10">
    <property type="entry name" value="NADH Oxidase"/>
    <property type="match status" value="1"/>
</dbReference>
<evidence type="ECO:0000256" key="1">
    <source>
        <dbReference type="SAM" id="MobiDB-lite"/>
    </source>
</evidence>
<dbReference type="InterPro" id="IPR000415">
    <property type="entry name" value="Nitroreductase-like"/>
</dbReference>
<evidence type="ECO:0008006" key="4">
    <source>
        <dbReference type="Google" id="ProtNLM"/>
    </source>
</evidence>
<reference evidence="2" key="1">
    <citation type="submission" date="2020-12" db="EMBL/GenBank/DDBJ databases">
        <title>Antrihabitans popcorni sp. nov. and Antrihabitans auranticaus sp. nov., isolated from a larva cave.</title>
        <authorList>
            <person name="Lee S.D."/>
            <person name="Kim I.S."/>
        </authorList>
    </citation>
    <scope>NUCLEOTIDE SEQUENCE</scope>
    <source>
        <strain evidence="2">YC3-6</strain>
    </source>
</reference>
<evidence type="ECO:0000313" key="3">
    <source>
        <dbReference type="Proteomes" id="UP000655868"/>
    </source>
</evidence>
<dbReference type="EMBL" id="JAEMNV010000007">
    <property type="protein sequence ID" value="MBJ8341315.1"/>
    <property type="molecule type" value="Genomic_DNA"/>
</dbReference>
<dbReference type="GO" id="GO:0016491">
    <property type="term" value="F:oxidoreductase activity"/>
    <property type="evidence" value="ECO:0007669"/>
    <property type="project" value="InterPro"/>
</dbReference>
<feature type="region of interest" description="Disordered" evidence="1">
    <location>
        <begin position="308"/>
        <end position="328"/>
    </location>
</feature>
<comment type="caution">
    <text evidence="2">The sequence shown here is derived from an EMBL/GenBank/DDBJ whole genome shotgun (WGS) entry which is preliminary data.</text>
</comment>
<protein>
    <recommendedName>
        <fullName evidence="4">NAD(P)H nitroreductase</fullName>
    </recommendedName>
</protein>
<sequence>MSTVPTLDRRTIESAVALACRAPSLHNSQPWHWIADGDALHLYCDSDRLLPSTDAFGRQMIISCGAALDHLGIAFAAQGRHTTITRMPDGNRDHLARIDVGASEGQPSPQTIAMATAIADRRSDRLPLCPPADPEALTKQLRDLVAPTGVRLELLGRNAHAELIHASSLTASRRQRDSMYQDELYWWTGESALPDGVPKQALVSPTEHERVAMGRRFPPGSPNSRRADVTDDRAAIVLLSTAADTRLEWLRCGEALSEVLLECTKSGLATCALTHVTELPHSREMVGSVSTCGGVPQVLIRIGIAPDRSDEGQATPRRPLSEVLVTRK</sequence>
<dbReference type="InterPro" id="IPR050627">
    <property type="entry name" value="Nitroreductase/BluB"/>
</dbReference>
<dbReference type="PANTHER" id="PTHR23026:SF123">
    <property type="entry name" value="NAD(P)H NITROREDUCTASE RV3131-RELATED"/>
    <property type="match status" value="1"/>
</dbReference>
<proteinExistence type="predicted"/>